<comment type="caution">
    <text evidence="7">The sequence shown here is derived from an EMBL/GenBank/DDBJ whole genome shotgun (WGS) entry which is preliminary data.</text>
</comment>
<proteinExistence type="predicted"/>
<evidence type="ECO:0000256" key="3">
    <source>
        <dbReference type="ARBA" id="ARBA00022827"/>
    </source>
</evidence>
<accession>A0ABW7TSP1</accession>
<evidence type="ECO:0000256" key="1">
    <source>
        <dbReference type="ARBA" id="ARBA00001974"/>
    </source>
</evidence>
<protein>
    <submittedName>
        <fullName evidence="7">FAD-dependent oxidoreductase</fullName>
    </submittedName>
</protein>
<dbReference type="InterPro" id="IPR050315">
    <property type="entry name" value="FAD-oxidoreductase_2"/>
</dbReference>
<dbReference type="Pfam" id="PF00890">
    <property type="entry name" value="FAD_binding_2"/>
    <property type="match status" value="1"/>
</dbReference>
<dbReference type="InterPro" id="IPR027477">
    <property type="entry name" value="Succ_DH/fumarate_Rdtase_cat_sf"/>
</dbReference>
<dbReference type="Proteomes" id="UP001611263">
    <property type="component" value="Unassembled WGS sequence"/>
</dbReference>
<comment type="cofactor">
    <cofactor evidence="1">
        <name>FAD</name>
        <dbReference type="ChEBI" id="CHEBI:57692"/>
    </cofactor>
</comment>
<name>A0ABW7TSP1_9NOCA</name>
<dbReference type="SUPFAM" id="SSF56425">
    <property type="entry name" value="Succinate dehydrogenase/fumarate reductase flavoprotein, catalytic domain"/>
    <property type="match status" value="1"/>
</dbReference>
<evidence type="ECO:0000256" key="4">
    <source>
        <dbReference type="ARBA" id="ARBA00023002"/>
    </source>
</evidence>
<keyword evidence="3" id="KW-0274">FAD</keyword>
<keyword evidence="4" id="KW-0560">Oxidoreductase</keyword>
<evidence type="ECO:0000256" key="5">
    <source>
        <dbReference type="SAM" id="MobiDB-lite"/>
    </source>
</evidence>
<reference evidence="7 8" key="1">
    <citation type="submission" date="2024-10" db="EMBL/GenBank/DDBJ databases">
        <title>The Natural Products Discovery Center: Release of the First 8490 Sequenced Strains for Exploring Actinobacteria Biosynthetic Diversity.</title>
        <authorList>
            <person name="Kalkreuter E."/>
            <person name="Kautsar S.A."/>
            <person name="Yang D."/>
            <person name="Bader C.D."/>
            <person name="Teijaro C.N."/>
            <person name="Fluegel L."/>
            <person name="Davis C.M."/>
            <person name="Simpson J.R."/>
            <person name="Lauterbach L."/>
            <person name="Steele A.D."/>
            <person name="Gui C."/>
            <person name="Meng S."/>
            <person name="Li G."/>
            <person name="Viehrig K."/>
            <person name="Ye F."/>
            <person name="Su P."/>
            <person name="Kiefer A.F."/>
            <person name="Nichols A."/>
            <person name="Cepeda A.J."/>
            <person name="Yan W."/>
            <person name="Fan B."/>
            <person name="Jiang Y."/>
            <person name="Adhikari A."/>
            <person name="Zheng C.-J."/>
            <person name="Schuster L."/>
            <person name="Cowan T.M."/>
            <person name="Smanski M.J."/>
            <person name="Chevrette M.G."/>
            <person name="De Carvalho L.P.S."/>
            <person name="Shen B."/>
        </authorList>
    </citation>
    <scope>NUCLEOTIDE SEQUENCE [LARGE SCALE GENOMIC DNA]</scope>
    <source>
        <strain evidence="7 8">NPDC020568</strain>
    </source>
</reference>
<dbReference type="GeneID" id="93505692"/>
<dbReference type="RefSeq" id="WP_033242669.1">
    <property type="nucleotide sequence ID" value="NZ_JBIRUQ010000003.1"/>
</dbReference>
<dbReference type="SUPFAM" id="SSF51905">
    <property type="entry name" value="FAD/NAD(P)-binding domain"/>
    <property type="match status" value="1"/>
</dbReference>
<dbReference type="PANTHER" id="PTHR43400:SF10">
    <property type="entry name" value="3-OXOSTEROID 1-DEHYDROGENASE"/>
    <property type="match status" value="1"/>
</dbReference>
<gene>
    <name evidence="7" type="ORF">ACH4WX_16290</name>
</gene>
<keyword evidence="8" id="KW-1185">Reference proteome</keyword>
<dbReference type="Gene3D" id="3.50.50.60">
    <property type="entry name" value="FAD/NAD(P)-binding domain"/>
    <property type="match status" value="1"/>
</dbReference>
<keyword evidence="2" id="KW-0285">Flavoprotein</keyword>
<evidence type="ECO:0000256" key="2">
    <source>
        <dbReference type="ARBA" id="ARBA00022630"/>
    </source>
</evidence>
<dbReference type="PANTHER" id="PTHR43400">
    <property type="entry name" value="FUMARATE REDUCTASE"/>
    <property type="match status" value="1"/>
</dbReference>
<dbReference type="InterPro" id="IPR003953">
    <property type="entry name" value="FAD-dep_OxRdtase_2_FAD-bd"/>
</dbReference>
<dbReference type="EMBL" id="JBIRUQ010000003">
    <property type="protein sequence ID" value="MFI1462275.1"/>
    <property type="molecule type" value="Genomic_DNA"/>
</dbReference>
<evidence type="ECO:0000313" key="8">
    <source>
        <dbReference type="Proteomes" id="UP001611263"/>
    </source>
</evidence>
<feature type="region of interest" description="Disordered" evidence="5">
    <location>
        <begin position="42"/>
        <end position="63"/>
    </location>
</feature>
<sequence>MTEPEQNEVDVDVVVVGAGGAGLAAALAATDGGATAVVLEKEERPGGNTAASTGSVPGAGSRWQTEAGIDDSAERLATDLLRQSGPHEAEDLVRILATASAPLVEWLVDTHRIDLRLITDYKHVGHSVPRLHAPPSRKGHALIADLLRAAKAADVEVLTHSPVERLIVEDGTVRGVVVSGRRSGTYELRSHAVVLAANGFGADPAMIARFAPQARGLEYLGAQGSTGEAVRWLLDLGATMANSSAFQGYAAVANPHGSITSWTTVEHGGILVDARGARIGDETIGYSGFVSEVSRVPGPVHVLFDTRIRDSVAAHEEEFADLVAAGGVKEAADLPALATAIGADVDELTRTLETAYAAAAGSAPDPTGRSEWGWGPLRPPYAAVRAIPALFHTQGGVQVDAHARVLGAAGPIPGVYATGGVAAGVSGRDGGAGYSSGNGLLAALGLGMLAGRHAAVSRA</sequence>
<dbReference type="InterPro" id="IPR036188">
    <property type="entry name" value="FAD/NAD-bd_sf"/>
</dbReference>
<evidence type="ECO:0000313" key="7">
    <source>
        <dbReference type="EMBL" id="MFI1462275.1"/>
    </source>
</evidence>
<organism evidence="7 8">
    <name type="scientific">Nocardia carnea</name>
    <dbReference type="NCBI Taxonomy" id="37328"/>
    <lineage>
        <taxon>Bacteria</taxon>
        <taxon>Bacillati</taxon>
        <taxon>Actinomycetota</taxon>
        <taxon>Actinomycetes</taxon>
        <taxon>Mycobacteriales</taxon>
        <taxon>Nocardiaceae</taxon>
        <taxon>Nocardia</taxon>
    </lineage>
</organism>
<evidence type="ECO:0000259" key="6">
    <source>
        <dbReference type="Pfam" id="PF00890"/>
    </source>
</evidence>
<feature type="domain" description="FAD-dependent oxidoreductase 2 FAD-binding" evidence="6">
    <location>
        <begin position="12"/>
        <end position="434"/>
    </location>
</feature>
<dbReference type="Gene3D" id="3.90.700.10">
    <property type="entry name" value="Succinate dehydrogenase/fumarate reductase flavoprotein, catalytic domain"/>
    <property type="match status" value="1"/>
</dbReference>